<dbReference type="SMART" id="SM00382">
    <property type="entry name" value="AAA"/>
    <property type="match status" value="1"/>
</dbReference>
<dbReference type="GO" id="GO:0005886">
    <property type="term" value="C:plasma membrane"/>
    <property type="evidence" value="ECO:0007669"/>
    <property type="project" value="UniProtKB-SubCell"/>
</dbReference>
<dbReference type="InterPro" id="IPR027417">
    <property type="entry name" value="P-loop_NTPase"/>
</dbReference>
<dbReference type="EMBL" id="JAUSTO010000012">
    <property type="protein sequence ID" value="MDQ0153121.1"/>
    <property type="molecule type" value="Genomic_DNA"/>
</dbReference>
<dbReference type="Proteomes" id="UP001241537">
    <property type="component" value="Unassembled WGS sequence"/>
</dbReference>
<dbReference type="GO" id="GO:0005524">
    <property type="term" value="F:ATP binding"/>
    <property type="evidence" value="ECO:0007669"/>
    <property type="project" value="UniProtKB-KW"/>
</dbReference>
<keyword evidence="10" id="KW-1185">Reference proteome</keyword>
<dbReference type="AlphaFoldDB" id="A0AAE3VB79"/>
<keyword evidence="3" id="KW-0813">Transport</keyword>
<evidence type="ECO:0000313" key="10">
    <source>
        <dbReference type="Proteomes" id="UP001241537"/>
    </source>
</evidence>
<dbReference type="SUPFAM" id="SSF52540">
    <property type="entry name" value="P-loop containing nucleoside triphosphate hydrolases"/>
    <property type="match status" value="1"/>
</dbReference>
<sequence>MSENLLEVSQLKFSFHTYGGVVQSVRDVSFHVKEGEILGIVGESGCGKSVTCSCILKLNPEPPGFFEHGSIRYKGEEMVTKSAGEMRRIRGAEIGFIFQDPMTSLNPTMTVGRQIEEVLAGRRLRRAEIRERALEILRAVGINEPERRCRQYPHELSGGMKQRVMIAIAMVGKPSLIIADEPTTSLDVTIEAQILDLLRDLRERMNTSIILITHDMGVIAKMCDRVLIMYGGKIAERGTVDEIFYETAHPYTSGLLHSIATLDTAKESQLIPIEGTPPDLFAPPKGCPFAARCAHAMQICYERAPEEIRLSEEHKSACWLQYPGAPKVDLRKRYRTRETGEA</sequence>
<evidence type="ECO:0000256" key="5">
    <source>
        <dbReference type="ARBA" id="ARBA00022741"/>
    </source>
</evidence>
<dbReference type="PANTHER" id="PTHR43297">
    <property type="entry name" value="OLIGOPEPTIDE TRANSPORT ATP-BINDING PROTEIN APPD"/>
    <property type="match status" value="1"/>
</dbReference>
<reference evidence="9" key="1">
    <citation type="submission" date="2023-07" db="EMBL/GenBank/DDBJ databases">
        <title>Genomic Encyclopedia of Type Strains, Phase IV (KMG-IV): sequencing the most valuable type-strain genomes for metagenomic binning, comparative biology and taxonomic classification.</title>
        <authorList>
            <person name="Goeker M."/>
        </authorList>
    </citation>
    <scope>NUCLEOTIDE SEQUENCE</scope>
    <source>
        <strain evidence="9">DSM 19659</strain>
    </source>
</reference>
<dbReference type="Pfam" id="PF08352">
    <property type="entry name" value="oligo_HPY"/>
    <property type="match status" value="1"/>
</dbReference>
<keyword evidence="6 9" id="KW-0067">ATP-binding</keyword>
<dbReference type="NCBIfam" id="TIGR01727">
    <property type="entry name" value="oligo_HPY"/>
    <property type="match status" value="1"/>
</dbReference>
<evidence type="ECO:0000256" key="7">
    <source>
        <dbReference type="ARBA" id="ARBA00023136"/>
    </source>
</evidence>
<dbReference type="InterPro" id="IPR050388">
    <property type="entry name" value="ABC_Ni/Peptide_Import"/>
</dbReference>
<dbReference type="InterPro" id="IPR003439">
    <property type="entry name" value="ABC_transporter-like_ATP-bd"/>
</dbReference>
<evidence type="ECO:0000256" key="3">
    <source>
        <dbReference type="ARBA" id="ARBA00022448"/>
    </source>
</evidence>
<evidence type="ECO:0000313" key="9">
    <source>
        <dbReference type="EMBL" id="MDQ0153121.1"/>
    </source>
</evidence>
<proteinExistence type="inferred from homology"/>
<dbReference type="Pfam" id="PF00005">
    <property type="entry name" value="ABC_tran"/>
    <property type="match status" value="1"/>
</dbReference>
<protein>
    <submittedName>
        <fullName evidence="9">Oligopeptide transport system ATP-binding protein</fullName>
    </submittedName>
</protein>
<evidence type="ECO:0000256" key="1">
    <source>
        <dbReference type="ARBA" id="ARBA00004202"/>
    </source>
</evidence>
<dbReference type="PROSITE" id="PS50893">
    <property type="entry name" value="ABC_TRANSPORTER_2"/>
    <property type="match status" value="1"/>
</dbReference>
<comment type="caution">
    <text evidence="9">The sequence shown here is derived from an EMBL/GenBank/DDBJ whole genome shotgun (WGS) entry which is preliminary data.</text>
</comment>
<comment type="similarity">
    <text evidence="2">Belongs to the ABC transporter superfamily.</text>
</comment>
<keyword evidence="7" id="KW-0472">Membrane</keyword>
<dbReference type="CDD" id="cd03257">
    <property type="entry name" value="ABC_NikE_OppD_transporters"/>
    <property type="match status" value="1"/>
</dbReference>
<evidence type="ECO:0000259" key="8">
    <source>
        <dbReference type="PROSITE" id="PS50893"/>
    </source>
</evidence>
<dbReference type="GO" id="GO:0016887">
    <property type="term" value="F:ATP hydrolysis activity"/>
    <property type="evidence" value="ECO:0007669"/>
    <property type="project" value="InterPro"/>
</dbReference>
<evidence type="ECO:0000256" key="2">
    <source>
        <dbReference type="ARBA" id="ARBA00005417"/>
    </source>
</evidence>
<dbReference type="Gene3D" id="3.40.50.300">
    <property type="entry name" value="P-loop containing nucleotide triphosphate hydrolases"/>
    <property type="match status" value="1"/>
</dbReference>
<dbReference type="GO" id="GO:0015833">
    <property type="term" value="P:peptide transport"/>
    <property type="evidence" value="ECO:0007669"/>
    <property type="project" value="InterPro"/>
</dbReference>
<dbReference type="PANTHER" id="PTHR43297:SF2">
    <property type="entry name" value="DIPEPTIDE TRANSPORT ATP-BINDING PROTEIN DPPD"/>
    <property type="match status" value="1"/>
</dbReference>
<dbReference type="FunFam" id="3.40.50.300:FF:000016">
    <property type="entry name" value="Oligopeptide ABC transporter ATP-binding component"/>
    <property type="match status" value="1"/>
</dbReference>
<gene>
    <name evidence="9" type="ORF">J2S20_001830</name>
</gene>
<dbReference type="PROSITE" id="PS00211">
    <property type="entry name" value="ABC_TRANSPORTER_1"/>
    <property type="match status" value="1"/>
</dbReference>
<accession>A0AAE3VB79</accession>
<evidence type="ECO:0000256" key="6">
    <source>
        <dbReference type="ARBA" id="ARBA00022840"/>
    </source>
</evidence>
<keyword evidence="4" id="KW-1003">Cell membrane</keyword>
<comment type="subcellular location">
    <subcellularLocation>
        <location evidence="1">Cell membrane</location>
        <topology evidence="1">Peripheral membrane protein</topology>
    </subcellularLocation>
</comment>
<feature type="domain" description="ABC transporter" evidence="8">
    <location>
        <begin position="6"/>
        <end position="256"/>
    </location>
</feature>
<dbReference type="InterPro" id="IPR017871">
    <property type="entry name" value="ABC_transporter-like_CS"/>
</dbReference>
<dbReference type="InterPro" id="IPR003593">
    <property type="entry name" value="AAA+_ATPase"/>
</dbReference>
<dbReference type="InterPro" id="IPR013563">
    <property type="entry name" value="Oligopep_ABC_C"/>
</dbReference>
<name>A0AAE3VB79_9FIRM</name>
<keyword evidence="5" id="KW-0547">Nucleotide-binding</keyword>
<dbReference type="RefSeq" id="WP_307255111.1">
    <property type="nucleotide sequence ID" value="NZ_JAUSTO010000012.1"/>
</dbReference>
<evidence type="ECO:0000256" key="4">
    <source>
        <dbReference type="ARBA" id="ARBA00022475"/>
    </source>
</evidence>
<organism evidence="9 10">
    <name type="scientific">Moryella indoligenes</name>
    <dbReference type="NCBI Taxonomy" id="371674"/>
    <lineage>
        <taxon>Bacteria</taxon>
        <taxon>Bacillati</taxon>
        <taxon>Bacillota</taxon>
        <taxon>Clostridia</taxon>
        <taxon>Lachnospirales</taxon>
        <taxon>Lachnospiraceae</taxon>
        <taxon>Moryella</taxon>
    </lineage>
</organism>